<name>A0AAW0KW03_QUESU</name>
<keyword evidence="3" id="KW-1185">Reference proteome</keyword>
<evidence type="ECO:0000313" key="3">
    <source>
        <dbReference type="Proteomes" id="UP000237347"/>
    </source>
</evidence>
<accession>A0AAW0KW03</accession>
<comment type="caution">
    <text evidence="2">The sequence shown here is derived from an EMBL/GenBank/DDBJ whole genome shotgun (WGS) entry which is preliminary data.</text>
</comment>
<evidence type="ECO:0008006" key="4">
    <source>
        <dbReference type="Google" id="ProtNLM"/>
    </source>
</evidence>
<organism evidence="2 3">
    <name type="scientific">Quercus suber</name>
    <name type="common">Cork oak</name>
    <dbReference type="NCBI Taxonomy" id="58331"/>
    <lineage>
        <taxon>Eukaryota</taxon>
        <taxon>Viridiplantae</taxon>
        <taxon>Streptophyta</taxon>
        <taxon>Embryophyta</taxon>
        <taxon>Tracheophyta</taxon>
        <taxon>Spermatophyta</taxon>
        <taxon>Magnoliopsida</taxon>
        <taxon>eudicotyledons</taxon>
        <taxon>Gunneridae</taxon>
        <taxon>Pentapetalae</taxon>
        <taxon>rosids</taxon>
        <taxon>fabids</taxon>
        <taxon>Fagales</taxon>
        <taxon>Fagaceae</taxon>
        <taxon>Quercus</taxon>
    </lineage>
</organism>
<dbReference type="InterPro" id="IPR036852">
    <property type="entry name" value="Peptidase_S8/S53_dom_sf"/>
</dbReference>
<comment type="caution">
    <text evidence="1">Lacks conserved residue(s) required for the propagation of feature annotation.</text>
</comment>
<dbReference type="SUPFAM" id="SSF52743">
    <property type="entry name" value="Subtilisin-like"/>
    <property type="match status" value="1"/>
</dbReference>
<reference evidence="2 3" key="1">
    <citation type="journal article" date="2018" name="Sci. Data">
        <title>The draft genome sequence of cork oak.</title>
        <authorList>
            <person name="Ramos A.M."/>
            <person name="Usie A."/>
            <person name="Barbosa P."/>
            <person name="Barros P.M."/>
            <person name="Capote T."/>
            <person name="Chaves I."/>
            <person name="Simoes F."/>
            <person name="Abreu I."/>
            <person name="Carrasquinho I."/>
            <person name="Faro C."/>
            <person name="Guimaraes J.B."/>
            <person name="Mendonca D."/>
            <person name="Nobrega F."/>
            <person name="Rodrigues L."/>
            <person name="Saibo N.J.M."/>
            <person name="Varela M.C."/>
            <person name="Egas C."/>
            <person name="Matos J."/>
            <person name="Miguel C.M."/>
            <person name="Oliveira M.M."/>
            <person name="Ricardo C.P."/>
            <person name="Goncalves S."/>
        </authorList>
    </citation>
    <scope>NUCLEOTIDE SEQUENCE [LARGE SCALE GENOMIC DNA]</scope>
    <source>
        <strain evidence="3">cv. HL8</strain>
    </source>
</reference>
<sequence length="95" mass="10404">MLKVLPIDVKGELQSISQIKKIKIAIIDSGIDNRFSNGDKGRDSKDNTVLDVKGYGTHSAALAVGRKIETKLYDTFSVMIEGAAPCAEIYEYKVI</sequence>
<protein>
    <recommendedName>
        <fullName evidence="4">Peptidase S8/S53 domain-containing protein</fullName>
    </recommendedName>
</protein>
<dbReference type="GO" id="GO:0004252">
    <property type="term" value="F:serine-type endopeptidase activity"/>
    <property type="evidence" value="ECO:0007669"/>
    <property type="project" value="InterPro"/>
</dbReference>
<gene>
    <name evidence="2" type="ORF">CFP56_012095</name>
</gene>
<comment type="similarity">
    <text evidence="1">Belongs to the peptidase S8 family.</text>
</comment>
<dbReference type="Proteomes" id="UP000237347">
    <property type="component" value="Unassembled WGS sequence"/>
</dbReference>
<dbReference type="PROSITE" id="PS51892">
    <property type="entry name" value="SUBTILASE"/>
    <property type="match status" value="1"/>
</dbReference>
<dbReference type="Gene3D" id="3.40.50.200">
    <property type="entry name" value="Peptidase S8/S53 domain"/>
    <property type="match status" value="1"/>
</dbReference>
<dbReference type="GO" id="GO:0006508">
    <property type="term" value="P:proteolysis"/>
    <property type="evidence" value="ECO:0007669"/>
    <property type="project" value="InterPro"/>
</dbReference>
<evidence type="ECO:0000313" key="2">
    <source>
        <dbReference type="EMBL" id="KAK7843650.1"/>
    </source>
</evidence>
<dbReference type="EMBL" id="PKMF04000199">
    <property type="protein sequence ID" value="KAK7843650.1"/>
    <property type="molecule type" value="Genomic_DNA"/>
</dbReference>
<dbReference type="AlphaFoldDB" id="A0AAW0KW03"/>
<evidence type="ECO:0000256" key="1">
    <source>
        <dbReference type="PROSITE-ProRule" id="PRU01240"/>
    </source>
</evidence>
<proteinExistence type="inferred from homology"/>